<reference evidence="1 2" key="1">
    <citation type="journal article" date="2002" name="J. Mol. Microbiol. Biotechnol.">
        <title>The genome of Methanosarcina mazei: evidence for lateral gene transfer between Bacteria and Archaea.</title>
        <authorList>
            <person name="Deppenmeier U."/>
            <person name="Johann A."/>
            <person name="Hartsch T."/>
            <person name="Merkl R."/>
            <person name="Schmitz R.A."/>
            <person name="Martinez-Arias R."/>
            <person name="Henne A."/>
            <person name="Wiezer A."/>
            <person name="Baumer S."/>
            <person name="Jacobi C."/>
            <person name="Bruggemann H."/>
            <person name="Lienard T."/>
            <person name="Christmann A."/>
            <person name="Bomeke M."/>
            <person name="Steckel S."/>
            <person name="Bhattacharyya A."/>
            <person name="Lykidis A."/>
            <person name="Overbeek R."/>
            <person name="Klenk H.P."/>
            <person name="Gunsalus R.P."/>
            <person name="Fritz H.J."/>
            <person name="Gottschalk G."/>
        </authorList>
    </citation>
    <scope>NUCLEOTIDE SEQUENCE [LARGE SCALE GENOMIC DNA]</scope>
    <source>
        <strain evidence="2">ATCC BAA-159 / DSM 3647 / Goe1 / Go1 / JCM 11833 / OCM 88</strain>
    </source>
</reference>
<gene>
    <name evidence="1" type="ordered locus">MM_0003</name>
</gene>
<dbReference type="EMBL" id="AE008384">
    <property type="protein sequence ID" value="AAM29699.1"/>
    <property type="molecule type" value="Genomic_DNA"/>
</dbReference>
<sequence>MLIKVRDSATLINCALNPLFIWHESAFKYFHFLGMLFEEYHVCFLFTAITESTNVRYLENLFQPLDKNIN</sequence>
<organism evidence="1 2">
    <name type="scientific">Methanosarcina mazei (strain ATCC BAA-159 / DSM 3647 / Goe1 / Go1 / JCM 11833 / OCM 88)</name>
    <name type="common">Methanosarcina frisia</name>
    <dbReference type="NCBI Taxonomy" id="192952"/>
    <lineage>
        <taxon>Archaea</taxon>
        <taxon>Methanobacteriati</taxon>
        <taxon>Methanobacteriota</taxon>
        <taxon>Stenosarchaea group</taxon>
        <taxon>Methanomicrobia</taxon>
        <taxon>Methanosarcinales</taxon>
        <taxon>Methanosarcinaceae</taxon>
        <taxon>Methanosarcina</taxon>
    </lineage>
</organism>
<accession>Q8Q0X7</accession>
<name>Q8Q0X7_METMA</name>
<evidence type="ECO:0000313" key="1">
    <source>
        <dbReference type="EMBL" id="AAM29699.1"/>
    </source>
</evidence>
<dbReference type="Proteomes" id="UP000000595">
    <property type="component" value="Chromosome"/>
</dbReference>
<proteinExistence type="predicted"/>
<evidence type="ECO:0000313" key="2">
    <source>
        <dbReference type="Proteomes" id="UP000000595"/>
    </source>
</evidence>
<dbReference type="HOGENOM" id="CLU_2748218_0_0_2"/>
<protein>
    <submittedName>
        <fullName evidence="1">Uncharacterized protein</fullName>
    </submittedName>
</protein>
<dbReference type="AlphaFoldDB" id="Q8Q0X7"/>
<dbReference type="KEGG" id="mma:MM_0003"/>